<dbReference type="RefSeq" id="WP_245415173.1">
    <property type="nucleotide sequence ID" value="NZ_QGTR01000001.1"/>
</dbReference>
<protein>
    <submittedName>
        <fullName evidence="2">Uncharacterized protein</fullName>
    </submittedName>
</protein>
<keyword evidence="1" id="KW-0732">Signal</keyword>
<evidence type="ECO:0000256" key="1">
    <source>
        <dbReference type="SAM" id="SignalP"/>
    </source>
</evidence>
<sequence length="319" mass="33969">MRFTTPSLPCLTVMALLACHPVAQAQTAFGEQPSDGVALPGLSQYAPTNSPEAAQPTKLHDVTMEAVFKAGEEPLRQGLTWRVFQPIAGPDGKLPLLASAEGGVAHFQMLPGDYFIHVAFGRAGVTKKLTVPASGPVEKQVLVLDAGGLVLNAVSGNDMRIPPSQLRFNIYKAEDTVDDDRQLVVEDVRPGTIVRLNTGTYHIVSDYGTVNASIRSDIRVEAGKLTEAVIQHRAAQLTLKLVAEPGGEAIADTAWSILTSGGDIVSESVGAFPTIVLAEGRYTAVARNKDRVYQRDFEVVSGQNADVEVLLKEDAGTQG</sequence>
<dbReference type="AlphaFoldDB" id="A0A317PST7"/>
<keyword evidence="3" id="KW-1185">Reference proteome</keyword>
<evidence type="ECO:0000313" key="2">
    <source>
        <dbReference type="EMBL" id="PWW03977.1"/>
    </source>
</evidence>
<dbReference type="EMBL" id="QGTR01000001">
    <property type="protein sequence ID" value="PWW03977.1"/>
    <property type="molecule type" value="Genomic_DNA"/>
</dbReference>
<evidence type="ECO:0000313" key="3">
    <source>
        <dbReference type="Proteomes" id="UP000246352"/>
    </source>
</evidence>
<dbReference type="PROSITE" id="PS51257">
    <property type="entry name" value="PROKAR_LIPOPROTEIN"/>
    <property type="match status" value="1"/>
</dbReference>
<feature type="chain" id="PRO_5016359882" evidence="1">
    <location>
        <begin position="26"/>
        <end position="319"/>
    </location>
</feature>
<accession>A0A317PST7</accession>
<comment type="caution">
    <text evidence="2">The sequence shown here is derived from an EMBL/GenBank/DDBJ whole genome shotgun (WGS) entry which is preliminary data.</text>
</comment>
<dbReference type="Proteomes" id="UP000246352">
    <property type="component" value="Unassembled WGS sequence"/>
</dbReference>
<proteinExistence type="predicted"/>
<gene>
    <name evidence="2" type="ORF">DFR52_101666</name>
</gene>
<organism evidence="2 3">
    <name type="scientific">Hoeflea marina</name>
    <dbReference type="NCBI Taxonomy" id="274592"/>
    <lineage>
        <taxon>Bacteria</taxon>
        <taxon>Pseudomonadati</taxon>
        <taxon>Pseudomonadota</taxon>
        <taxon>Alphaproteobacteria</taxon>
        <taxon>Hyphomicrobiales</taxon>
        <taxon>Rhizobiaceae</taxon>
        <taxon>Hoeflea</taxon>
    </lineage>
</organism>
<feature type="signal peptide" evidence="1">
    <location>
        <begin position="1"/>
        <end position="25"/>
    </location>
</feature>
<reference evidence="2 3" key="1">
    <citation type="submission" date="2018-05" db="EMBL/GenBank/DDBJ databases">
        <title>Genomic Encyclopedia of Type Strains, Phase IV (KMG-IV): sequencing the most valuable type-strain genomes for metagenomic binning, comparative biology and taxonomic classification.</title>
        <authorList>
            <person name="Goeker M."/>
        </authorList>
    </citation>
    <scope>NUCLEOTIDE SEQUENCE [LARGE SCALE GENOMIC DNA]</scope>
    <source>
        <strain evidence="2 3">DSM 16791</strain>
    </source>
</reference>
<name>A0A317PST7_9HYPH</name>